<dbReference type="Gene3D" id="1.25.40.20">
    <property type="entry name" value="Ankyrin repeat-containing domain"/>
    <property type="match status" value="2"/>
</dbReference>
<organism evidence="1 2">
    <name type="scientific">Chlamydomonas schloesseri</name>
    <dbReference type="NCBI Taxonomy" id="2026947"/>
    <lineage>
        <taxon>Eukaryota</taxon>
        <taxon>Viridiplantae</taxon>
        <taxon>Chlorophyta</taxon>
        <taxon>core chlorophytes</taxon>
        <taxon>Chlorophyceae</taxon>
        <taxon>CS clade</taxon>
        <taxon>Chlamydomonadales</taxon>
        <taxon>Chlamydomonadaceae</taxon>
        <taxon>Chlamydomonas</taxon>
    </lineage>
</organism>
<protein>
    <recommendedName>
        <fullName evidence="3">F-box domain-containing protein</fullName>
    </recommendedName>
</protein>
<dbReference type="GO" id="GO:0030165">
    <property type="term" value="F:PDZ domain binding"/>
    <property type="evidence" value="ECO:0007669"/>
    <property type="project" value="TreeGrafter"/>
</dbReference>
<evidence type="ECO:0008006" key="3">
    <source>
        <dbReference type="Google" id="ProtNLM"/>
    </source>
</evidence>
<dbReference type="AlphaFoldDB" id="A0A836BA17"/>
<accession>A0A836BA17</accession>
<dbReference type="PANTHER" id="PTHR24116:SF0">
    <property type="entry name" value="KINASE D-INTERACTING SUBSTRATE OF 220 KDA"/>
    <property type="match status" value="1"/>
</dbReference>
<dbReference type="EMBL" id="JAEHOD010000006">
    <property type="protein sequence ID" value="KAG2452286.1"/>
    <property type="molecule type" value="Genomic_DNA"/>
</dbReference>
<gene>
    <name evidence="1" type="ORF">HYH02_003310</name>
</gene>
<reference evidence="1" key="1">
    <citation type="journal article" date="2020" name="bioRxiv">
        <title>Comparative genomics of Chlamydomonas.</title>
        <authorList>
            <person name="Craig R.J."/>
            <person name="Hasan A.R."/>
            <person name="Ness R.W."/>
            <person name="Keightley P.D."/>
        </authorList>
    </citation>
    <scope>NUCLEOTIDE SEQUENCE</scope>
    <source>
        <strain evidence="1">CCAP 11/173</strain>
    </source>
</reference>
<dbReference type="InterPro" id="IPR036770">
    <property type="entry name" value="Ankyrin_rpt-contain_sf"/>
</dbReference>
<keyword evidence="2" id="KW-1185">Reference proteome</keyword>
<dbReference type="InterPro" id="IPR052771">
    <property type="entry name" value="Neurotrophin_sig_adaptor"/>
</dbReference>
<sequence>MAHPEAPQLSDLPQELRARVAAFAGFEGAARLAQTCRAFRAVGDRGLLRALACPDHLATALRATTAAGGPQQRWPMWLVAHAPQLRAVGADPTELAALSLQGAAGLSDDCEAVRLLGQAVLRGELGLLAAAAPAAAAAAAGGAGAGGMASVAPPLLLRVRAAALAAAPPLEAHNNAKPHLAAMEAQLKAAAVAAAAAPGPAYDLPFSVGAVACLAHPAAAEGSAVEAGMMFHLVCGHDRVEVLQALLACAPFVERLPEEVLLPILYAVCERGRVQVLQALLACAPFVERMPKDYLWMLLAKACEHGQAEVLQQLLALLTSGAYVGAAGPSAGRILFSVCNRGQAEVLQQLLACASFVERIPKDYLWMLLAKACERGQAEVLQQLLALLASGAYVGAAGPSADHILFSVCKRGQAEALQQLLACASFVELLEESELCWPALAVACKDGHAEVVRQLLACGHLADLVHADLAASEDLRRHIQAAADRHPAVKQELAAYEAFRRLVVLG</sequence>
<proteinExistence type="predicted"/>
<dbReference type="Proteomes" id="UP000613740">
    <property type="component" value="Unassembled WGS sequence"/>
</dbReference>
<dbReference type="SUPFAM" id="SSF48403">
    <property type="entry name" value="Ankyrin repeat"/>
    <property type="match status" value="1"/>
</dbReference>
<comment type="caution">
    <text evidence="1">The sequence shown here is derived from an EMBL/GenBank/DDBJ whole genome shotgun (WGS) entry which is preliminary data.</text>
</comment>
<evidence type="ECO:0000313" key="2">
    <source>
        <dbReference type="Proteomes" id="UP000613740"/>
    </source>
</evidence>
<dbReference type="InterPro" id="IPR036047">
    <property type="entry name" value="F-box-like_dom_sf"/>
</dbReference>
<name>A0A836BA17_9CHLO</name>
<dbReference type="PANTHER" id="PTHR24116">
    <property type="entry name" value="KINASE D-INTERACTING SUBSTRATE OF 220 KDA"/>
    <property type="match status" value="1"/>
</dbReference>
<dbReference type="GO" id="GO:0019887">
    <property type="term" value="F:protein kinase regulator activity"/>
    <property type="evidence" value="ECO:0007669"/>
    <property type="project" value="TreeGrafter"/>
</dbReference>
<dbReference type="SUPFAM" id="SSF81383">
    <property type="entry name" value="F-box domain"/>
    <property type="match status" value="1"/>
</dbReference>
<evidence type="ECO:0000313" key="1">
    <source>
        <dbReference type="EMBL" id="KAG2452286.1"/>
    </source>
</evidence>